<keyword evidence="4 5" id="KW-0143">Chaperone</keyword>
<evidence type="ECO:0000256" key="1">
    <source>
        <dbReference type="ARBA" id="ARBA00022490"/>
    </source>
</evidence>
<dbReference type="GO" id="GO:0005737">
    <property type="term" value="C:cytoplasm"/>
    <property type="evidence" value="ECO:0007669"/>
    <property type="project" value="UniProtKB-SubCell"/>
</dbReference>
<dbReference type="GO" id="GO:0006364">
    <property type="term" value="P:rRNA processing"/>
    <property type="evidence" value="ECO:0007669"/>
    <property type="project" value="UniProtKB-UniRule"/>
</dbReference>
<evidence type="ECO:0000259" key="7">
    <source>
        <dbReference type="Pfam" id="PF24986"/>
    </source>
</evidence>
<dbReference type="EMBL" id="AP019536">
    <property type="protein sequence ID" value="BBI98618.1"/>
    <property type="molecule type" value="Genomic_DNA"/>
</dbReference>
<dbReference type="HAMAP" id="MF_00014">
    <property type="entry name" value="Ribosome_mat_RimM"/>
    <property type="match status" value="1"/>
</dbReference>
<feature type="domain" description="Ribosome maturation factor RimM PRC barrel" evidence="7">
    <location>
        <begin position="97"/>
        <end position="161"/>
    </location>
</feature>
<dbReference type="InterPro" id="IPR011033">
    <property type="entry name" value="PRC_barrel-like_sf"/>
</dbReference>
<sequence length="166" mass="18652">MVIMGRVASAHGIRGWVKIQPFTEYLDSLLDYDTWWIGREHGPWREVKVEQSEVHNKTLAALLADCPDRNAAERLKGQLIAVPRSELPEQDEDEYYWSDLIGMSVVNEAGERLGTVANLLETGANDVLSVKGDSGEILIPFVEAVIKQVDLENKTILVDWSADYLK</sequence>
<keyword evidence="1 5" id="KW-0963">Cytoplasm</keyword>
<dbReference type="KEGG" id="fku:FGKAn22_03110"/>
<dbReference type="Proteomes" id="UP001319121">
    <property type="component" value="Chromosome"/>
</dbReference>
<protein>
    <recommendedName>
        <fullName evidence="5">Ribosome maturation factor RimM</fullName>
    </recommendedName>
</protein>
<dbReference type="PANTHER" id="PTHR33692:SF1">
    <property type="entry name" value="RIBOSOME MATURATION FACTOR RIMM"/>
    <property type="match status" value="1"/>
</dbReference>
<keyword evidence="2 5" id="KW-0690">Ribosome biogenesis</keyword>
<dbReference type="GO" id="GO:0005840">
    <property type="term" value="C:ribosome"/>
    <property type="evidence" value="ECO:0007669"/>
    <property type="project" value="InterPro"/>
</dbReference>
<dbReference type="InterPro" id="IPR011961">
    <property type="entry name" value="RimM"/>
</dbReference>
<evidence type="ECO:0000256" key="3">
    <source>
        <dbReference type="ARBA" id="ARBA00022552"/>
    </source>
</evidence>
<keyword evidence="3 5" id="KW-0698">rRNA processing</keyword>
<reference evidence="8 9" key="1">
    <citation type="submission" date="2019-03" db="EMBL/GenBank/DDBJ databases">
        <title>Complete genome sequence of Ferrigenium kumadai strain An22, a microaerophilic iron-oxidizing bacterium isolated from a paddy field soil.</title>
        <authorList>
            <person name="Watanabe T."/>
            <person name="Asakawa S."/>
        </authorList>
    </citation>
    <scope>NUCLEOTIDE SEQUENCE [LARGE SCALE GENOMIC DNA]</scope>
    <source>
        <strain evidence="8 9">An22</strain>
    </source>
</reference>
<dbReference type="GO" id="GO:0042274">
    <property type="term" value="P:ribosomal small subunit biogenesis"/>
    <property type="evidence" value="ECO:0007669"/>
    <property type="project" value="UniProtKB-UniRule"/>
</dbReference>
<evidence type="ECO:0000256" key="4">
    <source>
        <dbReference type="ARBA" id="ARBA00023186"/>
    </source>
</evidence>
<accession>A0AAN1SXC9</accession>
<dbReference type="AlphaFoldDB" id="A0AAN1SXC9"/>
<dbReference type="InterPro" id="IPR056792">
    <property type="entry name" value="PRC_RimM"/>
</dbReference>
<evidence type="ECO:0000256" key="5">
    <source>
        <dbReference type="HAMAP-Rule" id="MF_00014"/>
    </source>
</evidence>
<dbReference type="Pfam" id="PF01782">
    <property type="entry name" value="RimM"/>
    <property type="match status" value="1"/>
</dbReference>
<feature type="domain" description="RimM N-terminal" evidence="6">
    <location>
        <begin position="4"/>
        <end position="85"/>
    </location>
</feature>
<evidence type="ECO:0000259" key="6">
    <source>
        <dbReference type="Pfam" id="PF01782"/>
    </source>
</evidence>
<comment type="function">
    <text evidence="5">An accessory protein needed during the final step in the assembly of 30S ribosomal subunit, possibly for assembly of the head region. Essential for efficient processing of 16S rRNA. May be needed both before and after RbfA during the maturation of 16S rRNA. It has affinity for free ribosomal 30S subunits but not for 70S ribosomes.</text>
</comment>
<gene>
    <name evidence="5 8" type="primary">rimM</name>
    <name evidence="8" type="ORF">FGKAn22_03110</name>
</gene>
<dbReference type="InterPro" id="IPR009000">
    <property type="entry name" value="Transl_B-barrel_sf"/>
</dbReference>
<dbReference type="PANTHER" id="PTHR33692">
    <property type="entry name" value="RIBOSOME MATURATION FACTOR RIMM"/>
    <property type="match status" value="1"/>
</dbReference>
<dbReference type="InterPro" id="IPR002676">
    <property type="entry name" value="RimM_N"/>
</dbReference>
<comment type="domain">
    <text evidence="5">The PRC barrel domain binds ribosomal protein uS19.</text>
</comment>
<comment type="subunit">
    <text evidence="5">Binds ribosomal protein uS19.</text>
</comment>
<dbReference type="NCBIfam" id="TIGR02273">
    <property type="entry name" value="16S_RimM"/>
    <property type="match status" value="1"/>
</dbReference>
<dbReference type="Gene3D" id="2.30.30.240">
    <property type="entry name" value="PRC-barrel domain"/>
    <property type="match status" value="1"/>
</dbReference>
<keyword evidence="9" id="KW-1185">Reference proteome</keyword>
<comment type="similarity">
    <text evidence="5">Belongs to the RimM family.</text>
</comment>
<proteinExistence type="inferred from homology"/>
<evidence type="ECO:0000313" key="9">
    <source>
        <dbReference type="Proteomes" id="UP001319121"/>
    </source>
</evidence>
<dbReference type="SUPFAM" id="SSF50346">
    <property type="entry name" value="PRC-barrel domain"/>
    <property type="match status" value="1"/>
</dbReference>
<evidence type="ECO:0000256" key="2">
    <source>
        <dbReference type="ARBA" id="ARBA00022517"/>
    </source>
</evidence>
<dbReference type="RefSeq" id="WP_212787121.1">
    <property type="nucleotide sequence ID" value="NZ_AP019536.1"/>
</dbReference>
<dbReference type="InterPro" id="IPR036976">
    <property type="entry name" value="RimM_N_sf"/>
</dbReference>
<name>A0AAN1SXC9_9PROT</name>
<dbReference type="GO" id="GO:0043022">
    <property type="term" value="F:ribosome binding"/>
    <property type="evidence" value="ECO:0007669"/>
    <property type="project" value="InterPro"/>
</dbReference>
<dbReference type="SUPFAM" id="SSF50447">
    <property type="entry name" value="Translation proteins"/>
    <property type="match status" value="1"/>
</dbReference>
<evidence type="ECO:0000313" key="8">
    <source>
        <dbReference type="EMBL" id="BBI98618.1"/>
    </source>
</evidence>
<dbReference type="Gene3D" id="2.40.30.60">
    <property type="entry name" value="RimM"/>
    <property type="match status" value="1"/>
</dbReference>
<organism evidence="8 9">
    <name type="scientific">Ferrigenium kumadai</name>
    <dbReference type="NCBI Taxonomy" id="1682490"/>
    <lineage>
        <taxon>Bacteria</taxon>
        <taxon>Pseudomonadati</taxon>
        <taxon>Pseudomonadota</taxon>
        <taxon>Betaproteobacteria</taxon>
        <taxon>Nitrosomonadales</taxon>
        <taxon>Gallionellaceae</taxon>
        <taxon>Ferrigenium</taxon>
    </lineage>
</organism>
<dbReference type="Pfam" id="PF24986">
    <property type="entry name" value="PRC_RimM"/>
    <property type="match status" value="1"/>
</dbReference>
<comment type="subcellular location">
    <subcellularLocation>
        <location evidence="5">Cytoplasm</location>
    </subcellularLocation>
</comment>